<organism evidence="2 3">
    <name type="scientific">Penicillium italicum</name>
    <name type="common">Blue mold</name>
    <dbReference type="NCBI Taxonomy" id="40296"/>
    <lineage>
        <taxon>Eukaryota</taxon>
        <taxon>Fungi</taxon>
        <taxon>Dikarya</taxon>
        <taxon>Ascomycota</taxon>
        <taxon>Pezizomycotina</taxon>
        <taxon>Eurotiomycetes</taxon>
        <taxon>Eurotiomycetidae</taxon>
        <taxon>Eurotiales</taxon>
        <taxon>Aspergillaceae</taxon>
        <taxon>Penicillium</taxon>
    </lineage>
</organism>
<feature type="compositionally biased region" description="Polar residues" evidence="1">
    <location>
        <begin position="36"/>
        <end position="52"/>
    </location>
</feature>
<dbReference type="Proteomes" id="UP000030104">
    <property type="component" value="Unassembled WGS sequence"/>
</dbReference>
<gene>
    <name evidence="2" type="ORF">PITC_069760</name>
</gene>
<dbReference type="OrthoDB" id="4357809at2759"/>
<dbReference type="HOGENOM" id="CLU_831847_0_0_1"/>
<keyword evidence="3" id="KW-1185">Reference proteome</keyword>
<protein>
    <submittedName>
        <fullName evidence="2">Uncharacterized protein</fullName>
    </submittedName>
</protein>
<dbReference type="PhylomeDB" id="A0A0A2L7G7"/>
<feature type="region of interest" description="Disordered" evidence="1">
    <location>
        <begin position="33"/>
        <end position="55"/>
    </location>
</feature>
<accession>A0A0A2L7G7</accession>
<sequence length="334" mass="37985">MRPTNIEGAWASLLGPSRSSCSFDSMRSYRNRDVSADNQSATGASDHQSSWVRSGKRDLDQEMENIGDLPMHGDGDIGLDDIPPSEDMVPDSEYIDWHGVPRHYEALLEDNPPPDVTMSGLYNTRLERKDGTKLRVVTKGTAKETLYHDTSLRFFHSIILPRNTAMEQFQLAEEDIVRRIDERQLHDFLAILIFAYCSIKAARTFTTKLVAKDLWPVLATMGKTIYCLPADREELIELFGNKVAAEKVFTYKLCFCPVVIRMRGKVRVQTPEEQRLPYLEEQELGKGAYGTTFNVRIAKGDFYGPQVRTANLEPVEIARKDYMISDNVTAQEHR</sequence>
<proteinExistence type="predicted"/>
<comment type="caution">
    <text evidence="2">The sequence shown here is derived from an EMBL/GenBank/DDBJ whole genome shotgun (WGS) entry which is preliminary data.</text>
</comment>
<reference evidence="2 3" key="1">
    <citation type="journal article" date="2015" name="Mol. Plant Microbe Interact.">
        <title>Genome, transcriptome, and functional analyses of Penicillium expansum provide new insights into secondary metabolism and pathogenicity.</title>
        <authorList>
            <person name="Ballester A.R."/>
            <person name="Marcet-Houben M."/>
            <person name="Levin E."/>
            <person name="Sela N."/>
            <person name="Selma-Lazaro C."/>
            <person name="Carmona L."/>
            <person name="Wisniewski M."/>
            <person name="Droby S."/>
            <person name="Gonzalez-Candelas L."/>
            <person name="Gabaldon T."/>
        </authorList>
    </citation>
    <scope>NUCLEOTIDE SEQUENCE [LARGE SCALE GENOMIC DNA]</scope>
    <source>
        <strain evidence="2 3">PHI-1</strain>
    </source>
</reference>
<dbReference type="EMBL" id="JQGA01000518">
    <property type="protein sequence ID" value="KGO75106.1"/>
    <property type="molecule type" value="Genomic_DNA"/>
</dbReference>
<dbReference type="STRING" id="40296.A0A0A2L7G7"/>
<evidence type="ECO:0000313" key="3">
    <source>
        <dbReference type="Proteomes" id="UP000030104"/>
    </source>
</evidence>
<dbReference type="AlphaFoldDB" id="A0A0A2L7G7"/>
<evidence type="ECO:0000256" key="1">
    <source>
        <dbReference type="SAM" id="MobiDB-lite"/>
    </source>
</evidence>
<name>A0A0A2L7G7_PENIT</name>
<evidence type="ECO:0000313" key="2">
    <source>
        <dbReference type="EMBL" id="KGO75106.1"/>
    </source>
</evidence>